<dbReference type="EMBL" id="UINC01189599">
    <property type="protein sequence ID" value="SVE03362.1"/>
    <property type="molecule type" value="Genomic_DNA"/>
</dbReference>
<organism evidence="2">
    <name type="scientific">marine metagenome</name>
    <dbReference type="NCBI Taxonomy" id="408172"/>
    <lineage>
        <taxon>unclassified sequences</taxon>
        <taxon>metagenomes</taxon>
        <taxon>ecological metagenomes</taxon>
    </lineage>
</organism>
<proteinExistence type="predicted"/>
<name>A0A383A6E1_9ZZZZ</name>
<feature type="transmembrane region" description="Helical" evidence="1">
    <location>
        <begin position="6"/>
        <end position="25"/>
    </location>
</feature>
<dbReference type="AlphaFoldDB" id="A0A383A6E1"/>
<feature type="non-terminal residue" evidence="2">
    <location>
        <position position="1"/>
    </location>
</feature>
<keyword evidence="1" id="KW-0472">Membrane</keyword>
<evidence type="ECO:0000256" key="1">
    <source>
        <dbReference type="SAM" id="Phobius"/>
    </source>
</evidence>
<evidence type="ECO:0000313" key="2">
    <source>
        <dbReference type="EMBL" id="SVE03362.1"/>
    </source>
</evidence>
<reference evidence="2" key="1">
    <citation type="submission" date="2018-05" db="EMBL/GenBank/DDBJ databases">
        <authorList>
            <person name="Lanie J.A."/>
            <person name="Ng W.-L."/>
            <person name="Kazmierczak K.M."/>
            <person name="Andrzejewski T.M."/>
            <person name="Davidsen T.M."/>
            <person name="Wayne K.J."/>
            <person name="Tettelin H."/>
            <person name="Glass J.I."/>
            <person name="Rusch D."/>
            <person name="Podicherti R."/>
            <person name="Tsui H.-C.T."/>
            <person name="Winkler M.E."/>
        </authorList>
    </citation>
    <scope>NUCLEOTIDE SEQUENCE</scope>
</reference>
<keyword evidence="1" id="KW-1133">Transmembrane helix</keyword>
<gene>
    <name evidence="2" type="ORF">METZ01_LOCUS456216</name>
</gene>
<protein>
    <submittedName>
        <fullName evidence="2">Uncharacterized protein</fullName>
    </submittedName>
</protein>
<accession>A0A383A6E1</accession>
<sequence>VVEKLMWVKIIIMGAVKVITINIITKTMQATLYWSDGN</sequence>
<keyword evidence="1" id="KW-0812">Transmembrane</keyword>